<dbReference type="Gene3D" id="3.40.640.10">
    <property type="entry name" value="Type I PLP-dependent aspartate aminotransferase-like (Major domain)"/>
    <property type="match status" value="1"/>
</dbReference>
<dbReference type="InterPro" id="IPR015421">
    <property type="entry name" value="PyrdxlP-dep_Trfase_major"/>
</dbReference>
<feature type="region of interest" description="Disordered" evidence="3">
    <location>
        <begin position="120"/>
        <end position="161"/>
    </location>
</feature>
<evidence type="ECO:0000256" key="1">
    <source>
        <dbReference type="ARBA" id="ARBA00001933"/>
    </source>
</evidence>
<feature type="non-terminal residue" evidence="4">
    <location>
        <position position="1"/>
    </location>
</feature>
<dbReference type="Gene3D" id="3.90.1150.10">
    <property type="entry name" value="Aspartate Aminotransferase, domain 1"/>
    <property type="match status" value="1"/>
</dbReference>
<accession>T1CTF1</accession>
<dbReference type="GO" id="GO:0030170">
    <property type="term" value="F:pyridoxal phosphate binding"/>
    <property type="evidence" value="ECO:0007669"/>
    <property type="project" value="InterPro"/>
</dbReference>
<comment type="caution">
    <text evidence="4">The sequence shown here is derived from an EMBL/GenBank/DDBJ whole genome shotgun (WGS) entry which is preliminary data.</text>
</comment>
<keyword evidence="2" id="KW-0663">Pyridoxal phosphate</keyword>
<evidence type="ECO:0000256" key="3">
    <source>
        <dbReference type="SAM" id="MobiDB-lite"/>
    </source>
</evidence>
<dbReference type="Pfam" id="PF00202">
    <property type="entry name" value="Aminotran_3"/>
    <property type="match status" value="1"/>
</dbReference>
<evidence type="ECO:0000313" key="4">
    <source>
        <dbReference type="EMBL" id="EQD71959.1"/>
    </source>
</evidence>
<dbReference type="GO" id="GO:0008483">
    <property type="term" value="F:transaminase activity"/>
    <property type="evidence" value="ECO:0007669"/>
    <property type="project" value="UniProtKB-KW"/>
</dbReference>
<dbReference type="SUPFAM" id="SSF53383">
    <property type="entry name" value="PLP-dependent transferases"/>
    <property type="match status" value="1"/>
</dbReference>
<dbReference type="InterPro" id="IPR005814">
    <property type="entry name" value="Aminotrans_3"/>
</dbReference>
<dbReference type="EMBL" id="AUZX01004055">
    <property type="protein sequence ID" value="EQD71959.1"/>
    <property type="molecule type" value="Genomic_DNA"/>
</dbReference>
<dbReference type="InterPro" id="IPR015424">
    <property type="entry name" value="PyrdxlP-dep_Trfase"/>
</dbReference>
<reference evidence="4" key="1">
    <citation type="submission" date="2013-08" db="EMBL/GenBank/DDBJ databases">
        <authorList>
            <person name="Mendez C."/>
            <person name="Richter M."/>
            <person name="Ferrer M."/>
            <person name="Sanchez J."/>
        </authorList>
    </citation>
    <scope>NUCLEOTIDE SEQUENCE</scope>
</reference>
<comment type="cofactor">
    <cofactor evidence="1">
        <name>pyridoxal 5'-phosphate</name>
        <dbReference type="ChEBI" id="CHEBI:597326"/>
    </cofactor>
</comment>
<protein>
    <submittedName>
        <fullName evidence="4">Aminotransferase class-III</fullName>
        <ecNumber evidence="4">5.4.3.8</ecNumber>
    </submittedName>
</protein>
<name>T1CTF1_9ZZZZ</name>
<keyword evidence="4" id="KW-0032">Aminotransferase</keyword>
<dbReference type="PANTHER" id="PTHR43713:SF3">
    <property type="entry name" value="GLUTAMATE-1-SEMIALDEHYDE 2,1-AMINOMUTASE 1, CHLOROPLASTIC-RELATED"/>
    <property type="match status" value="1"/>
</dbReference>
<proteinExistence type="predicted"/>
<evidence type="ECO:0000256" key="2">
    <source>
        <dbReference type="ARBA" id="ARBA00022898"/>
    </source>
</evidence>
<dbReference type="GO" id="GO:0042286">
    <property type="term" value="F:glutamate-1-semialdehyde 2,1-aminomutase activity"/>
    <property type="evidence" value="ECO:0007669"/>
    <property type="project" value="UniProtKB-EC"/>
</dbReference>
<gene>
    <name evidence="4" type="ORF">B1A_05548</name>
</gene>
<dbReference type="PANTHER" id="PTHR43713">
    <property type="entry name" value="GLUTAMATE-1-SEMIALDEHYDE 2,1-AMINOMUTASE"/>
    <property type="match status" value="1"/>
</dbReference>
<dbReference type="EC" id="5.4.3.8" evidence="4"/>
<keyword evidence="4" id="KW-0413">Isomerase</keyword>
<organism evidence="4">
    <name type="scientific">mine drainage metagenome</name>
    <dbReference type="NCBI Taxonomy" id="410659"/>
    <lineage>
        <taxon>unclassified sequences</taxon>
        <taxon>metagenomes</taxon>
        <taxon>ecological metagenomes</taxon>
    </lineage>
</organism>
<sequence>GPFIFDLDGNRYLDLVLAYGPLILGHLHPAVVEAISRQLALGEAMGGPTELEVELGERIREFMPSVEMVRLVSSGTEATMSAIRLARGATGRDLLVKFAGCYHGHSDALLAAAGSGVPPWPSPGSPGVPGGHRGGHCGSPVQRPPGGDGGVPTGWRRGSPP</sequence>
<keyword evidence="4" id="KW-0808">Transferase</keyword>
<dbReference type="InterPro" id="IPR015422">
    <property type="entry name" value="PyrdxlP-dep_Trfase_small"/>
</dbReference>
<reference evidence="4" key="2">
    <citation type="journal article" date="2014" name="ISME J.">
        <title>Microbial stratification in low pH oxic and suboxic macroscopic growths along an acid mine drainage.</title>
        <authorList>
            <person name="Mendez-Garcia C."/>
            <person name="Mesa V."/>
            <person name="Sprenger R.R."/>
            <person name="Richter M."/>
            <person name="Diez M.S."/>
            <person name="Solano J."/>
            <person name="Bargiela R."/>
            <person name="Golyshina O.V."/>
            <person name="Manteca A."/>
            <person name="Ramos J.L."/>
            <person name="Gallego J.R."/>
            <person name="Llorente I."/>
            <person name="Martins Dos Santos V.A."/>
            <person name="Jensen O.N."/>
            <person name="Pelaez A.I."/>
            <person name="Sanchez J."/>
            <person name="Ferrer M."/>
        </authorList>
    </citation>
    <scope>NUCLEOTIDE SEQUENCE</scope>
</reference>
<dbReference type="AlphaFoldDB" id="T1CTF1"/>